<dbReference type="Proteomes" id="UP000271469">
    <property type="component" value="Chromosome"/>
</dbReference>
<dbReference type="InterPro" id="IPR002744">
    <property type="entry name" value="MIP18-like"/>
</dbReference>
<dbReference type="PANTHER" id="PTHR42831:SF3">
    <property type="entry name" value="1,2-PHENYLACETYL-COA EPOXIDASE, SUBUNIT D-RELATED"/>
    <property type="match status" value="1"/>
</dbReference>
<dbReference type="KEGG" id="gom:D7316_02615"/>
<dbReference type="OrthoDB" id="3684942at2"/>
<dbReference type="RefSeq" id="WP_124708594.1">
    <property type="nucleotide sequence ID" value="NZ_CP033972.1"/>
</dbReference>
<dbReference type="InterPro" id="IPR011883">
    <property type="entry name" value="PaaD-like"/>
</dbReference>
<dbReference type="NCBIfam" id="TIGR02159">
    <property type="entry name" value="PA_CoA_Oxy4"/>
    <property type="match status" value="1"/>
</dbReference>
<dbReference type="InterPro" id="IPR052339">
    <property type="entry name" value="Fe-S_Maturation_MIP18"/>
</dbReference>
<feature type="domain" description="MIP18 family-like" evidence="1">
    <location>
        <begin position="14"/>
        <end position="70"/>
    </location>
</feature>
<evidence type="ECO:0000259" key="2">
    <source>
        <dbReference type="Pfam" id="PF23451"/>
    </source>
</evidence>
<keyword evidence="4" id="KW-1185">Reference proteome</keyword>
<dbReference type="AlphaFoldDB" id="A0A3G8JN35"/>
<dbReference type="Pfam" id="PF23451">
    <property type="entry name" value="Zn_ribbon_PaaD"/>
    <property type="match status" value="1"/>
</dbReference>
<gene>
    <name evidence="3" type="primary">paaD</name>
    <name evidence="3" type="ORF">D7316_02615</name>
</gene>
<dbReference type="SUPFAM" id="SSF117916">
    <property type="entry name" value="Fe-S cluster assembly (FSCA) domain-like"/>
    <property type="match status" value="1"/>
</dbReference>
<dbReference type="EMBL" id="CP033972">
    <property type="protein sequence ID" value="AZG46015.1"/>
    <property type="molecule type" value="Genomic_DNA"/>
</dbReference>
<evidence type="ECO:0000313" key="4">
    <source>
        <dbReference type="Proteomes" id="UP000271469"/>
    </source>
</evidence>
<evidence type="ECO:0000259" key="1">
    <source>
        <dbReference type="Pfam" id="PF01883"/>
    </source>
</evidence>
<name>A0A3G8JN35_9ACTN</name>
<dbReference type="PANTHER" id="PTHR42831">
    <property type="entry name" value="FE-S PROTEIN MATURATION AUXILIARY FACTOR YITW"/>
    <property type="match status" value="1"/>
</dbReference>
<evidence type="ECO:0000313" key="3">
    <source>
        <dbReference type="EMBL" id="AZG46015.1"/>
    </source>
</evidence>
<feature type="domain" description="PaaD zinc beta ribbon" evidence="2">
    <location>
        <begin position="125"/>
        <end position="168"/>
    </location>
</feature>
<proteinExistence type="predicted"/>
<dbReference type="InterPro" id="IPR056572">
    <property type="entry name" value="Zn_ribbon_PaaD"/>
</dbReference>
<organism evidence="3 4">
    <name type="scientific">Gordonia insulae</name>
    <dbReference type="NCBI Taxonomy" id="2420509"/>
    <lineage>
        <taxon>Bacteria</taxon>
        <taxon>Bacillati</taxon>
        <taxon>Actinomycetota</taxon>
        <taxon>Actinomycetes</taxon>
        <taxon>Mycobacteriales</taxon>
        <taxon>Gordoniaceae</taxon>
        <taxon>Gordonia</taxon>
    </lineage>
</organism>
<dbReference type="Pfam" id="PF01883">
    <property type="entry name" value="FeS_assembly_P"/>
    <property type="match status" value="1"/>
</dbReference>
<dbReference type="Gene3D" id="3.30.300.130">
    <property type="entry name" value="Fe-S cluster assembly (FSCA)"/>
    <property type="match status" value="1"/>
</dbReference>
<sequence length="170" mass="18294">MYCATALSPREIVGEVLDPEMPMVTLEDLGIIRDVTEDSTTGAVTVTITPTYSGCPAMGTIRDDIVSALHRHGRSPVEVRTSLQPAWSTDWITDEGRRKLVAAGYSPPGSAPLPDAGPIPLTLIARPRVVACPLCGSAQTQLISEFGATLCKAHYRCEDCAEPFDHMKEI</sequence>
<reference evidence="3 4" key="1">
    <citation type="submission" date="2018-11" db="EMBL/GenBank/DDBJ databases">
        <title>Gordonia insulae sp. nov., isolated from an island soil.</title>
        <authorList>
            <person name="Kim Y.S."/>
            <person name="Kim S.B."/>
        </authorList>
    </citation>
    <scope>NUCLEOTIDE SEQUENCE [LARGE SCALE GENOMIC DNA]</scope>
    <source>
        <strain evidence="3 4">MMS17-SY073</strain>
    </source>
</reference>
<dbReference type="InterPro" id="IPR034904">
    <property type="entry name" value="FSCA_dom_sf"/>
</dbReference>
<protein>
    <submittedName>
        <fullName evidence="3">1,2-phenylacetyl-CoA epoxidase, subunit D</fullName>
    </submittedName>
</protein>
<accession>A0A3G8JN35</accession>